<feature type="coiled-coil region" evidence="1">
    <location>
        <begin position="57"/>
        <end position="112"/>
    </location>
</feature>
<feature type="transmembrane region" description="Helical" evidence="2">
    <location>
        <begin position="166"/>
        <end position="191"/>
    </location>
</feature>
<reference evidence="4" key="1">
    <citation type="journal article" date="2017" name="Acta Aliment.">
        <title>Plant polysaccharide degrading enzyme system of Thermpbifida cellulosilytica TB100 revealed by de novo genome project data.</title>
        <authorList>
            <person name="Toth A."/>
            <person name="Baka E."/>
            <person name="Luzics S."/>
            <person name="Bata-Vidacs I."/>
            <person name="Nagy I."/>
            <person name="Balint B."/>
            <person name="Herceg R."/>
            <person name="Olasz F."/>
            <person name="Wilk T."/>
            <person name="Nagy T."/>
            <person name="Kriszt B."/>
            <person name="Nagy I."/>
            <person name="Kukolya J."/>
        </authorList>
    </citation>
    <scope>NUCLEOTIDE SEQUENCE [LARGE SCALE GENOMIC DNA]</scope>
    <source>
        <strain evidence="4">TB100</strain>
    </source>
</reference>
<dbReference type="PATRIC" id="fig|665004.4.peg.2551"/>
<feature type="transmembrane region" description="Helical" evidence="2">
    <location>
        <begin position="34"/>
        <end position="53"/>
    </location>
</feature>
<dbReference type="OrthoDB" id="3436887at2"/>
<dbReference type="Proteomes" id="UP000074382">
    <property type="component" value="Unassembled WGS sequence"/>
</dbReference>
<comment type="caution">
    <text evidence="3">The sequence shown here is derived from an EMBL/GenBank/DDBJ whole genome shotgun (WGS) entry which is preliminary data.</text>
</comment>
<accession>A0A147KMX4</accession>
<keyword evidence="2" id="KW-0472">Membrane</keyword>
<evidence type="ECO:0000256" key="1">
    <source>
        <dbReference type="SAM" id="Coils"/>
    </source>
</evidence>
<keyword evidence="4" id="KW-1185">Reference proteome</keyword>
<name>A0A147KMX4_THECS</name>
<keyword evidence="2" id="KW-1133">Transmembrane helix</keyword>
<organism evidence="3 4">
    <name type="scientific">Thermobifida cellulosilytica TB100</name>
    <dbReference type="NCBI Taxonomy" id="665004"/>
    <lineage>
        <taxon>Bacteria</taxon>
        <taxon>Bacillati</taxon>
        <taxon>Actinomycetota</taxon>
        <taxon>Actinomycetes</taxon>
        <taxon>Streptosporangiales</taxon>
        <taxon>Nocardiopsidaceae</taxon>
        <taxon>Thermobifida</taxon>
    </lineage>
</organism>
<evidence type="ECO:0000313" key="3">
    <source>
        <dbReference type="EMBL" id="KUP98672.1"/>
    </source>
</evidence>
<keyword evidence="2" id="KW-0812">Transmembrane</keyword>
<keyword evidence="1" id="KW-0175">Coiled coil</keyword>
<dbReference type="RefSeq" id="WP_068756443.1">
    <property type="nucleotide sequence ID" value="NZ_KQ950182.1"/>
</dbReference>
<dbReference type="EMBL" id="LGEM01000001">
    <property type="protein sequence ID" value="KUP98672.1"/>
    <property type="molecule type" value="Genomic_DNA"/>
</dbReference>
<protein>
    <submittedName>
        <fullName evidence="3">Uncharacterized protein</fullName>
    </submittedName>
</protein>
<dbReference type="AlphaFoldDB" id="A0A147KMX4"/>
<sequence>MGIRTALLATVAVLGLSGDFVGTLGGSAWYQRSLMIACGALVFALHLGVEMLSTREDRLLQRRLEDANDALADSRREAARLRREKADLQEDIRALEIQLEARRQQLASADRDFDALGWLASAEGRAALDGLRAFSERIMTGHGTRAAETREEAPEPERRPLGRDRVLLRVAAQAASGLLAVLLLALLIYGIEVYLD</sequence>
<proteinExistence type="predicted"/>
<evidence type="ECO:0000256" key="2">
    <source>
        <dbReference type="SAM" id="Phobius"/>
    </source>
</evidence>
<dbReference type="STRING" id="665004.AC529_00040"/>
<evidence type="ECO:0000313" key="4">
    <source>
        <dbReference type="Proteomes" id="UP000074382"/>
    </source>
</evidence>
<gene>
    <name evidence="3" type="ORF">AC529_00040</name>
</gene>